<dbReference type="PANTHER" id="PTHR28218">
    <property type="entry name" value="VPS4-ASSOCIATED PROTEIN 1"/>
    <property type="match status" value="1"/>
</dbReference>
<comment type="caution">
    <text evidence="2">The sequence shown here is derived from an EMBL/GenBank/DDBJ whole genome shotgun (WGS) entry which is preliminary data.</text>
</comment>
<protein>
    <submittedName>
        <fullName evidence="2">UPF0589 protein</fullName>
    </submittedName>
</protein>
<feature type="compositionally biased region" description="Basic and acidic residues" evidence="1">
    <location>
        <begin position="155"/>
        <end position="167"/>
    </location>
</feature>
<reference evidence="2 3" key="1">
    <citation type="submission" date="2017-05" db="EMBL/GenBank/DDBJ databases">
        <title>Draft genome sequence of Elsinoe australis.</title>
        <authorList>
            <person name="Cheng Q."/>
        </authorList>
    </citation>
    <scope>NUCLEOTIDE SEQUENCE [LARGE SCALE GENOMIC DNA]</scope>
    <source>
        <strain evidence="2 3">NL1</strain>
    </source>
</reference>
<dbReference type="Pfam" id="PF08432">
    <property type="entry name" value="Vfa1"/>
    <property type="match status" value="1"/>
</dbReference>
<dbReference type="OrthoDB" id="2158714at2759"/>
<feature type="compositionally biased region" description="Basic and acidic residues" evidence="1">
    <location>
        <begin position="93"/>
        <end position="119"/>
    </location>
</feature>
<proteinExistence type="predicted"/>
<organism evidence="2 3">
    <name type="scientific">Elsinoe australis</name>
    <dbReference type="NCBI Taxonomy" id="40998"/>
    <lineage>
        <taxon>Eukaryota</taxon>
        <taxon>Fungi</taxon>
        <taxon>Dikarya</taxon>
        <taxon>Ascomycota</taxon>
        <taxon>Pezizomycotina</taxon>
        <taxon>Dothideomycetes</taxon>
        <taxon>Dothideomycetidae</taxon>
        <taxon>Myriangiales</taxon>
        <taxon>Elsinoaceae</taxon>
        <taxon>Elsinoe</taxon>
    </lineage>
</organism>
<dbReference type="AlphaFoldDB" id="A0A2P7YEF7"/>
<accession>A0A2P7YEF7</accession>
<name>A0A2P7YEF7_9PEZI</name>
<dbReference type="GO" id="GO:0005768">
    <property type="term" value="C:endosome"/>
    <property type="evidence" value="ECO:0007669"/>
    <property type="project" value="TreeGrafter"/>
</dbReference>
<dbReference type="InterPro" id="IPR013640">
    <property type="entry name" value="Vfa1"/>
</dbReference>
<sequence>MENLWYHRRVADASARACMVCYKPSTSVLITPDNKDYFYICPAHLKDRNFALPTEEEAKAIEERKKKEEMDKEIENIRKEYEEKLKRKQEKKKGKDDKKEEKKDEEKTEDQLEKEKQDKINAVSKQEGTAKVEDGPRIFRLQKNFYNMRLEKRRAAEMAKRNQERLRNPATFPAVPSGELGGGP</sequence>
<gene>
    <name evidence="2" type="ORF">B9Z65_8681</name>
</gene>
<dbReference type="PANTHER" id="PTHR28218:SF1">
    <property type="entry name" value="VPS4-ASSOCIATED PROTEIN 1"/>
    <property type="match status" value="1"/>
</dbReference>
<feature type="region of interest" description="Disordered" evidence="1">
    <location>
        <begin position="83"/>
        <end position="135"/>
    </location>
</feature>
<feature type="region of interest" description="Disordered" evidence="1">
    <location>
        <begin position="155"/>
        <end position="184"/>
    </location>
</feature>
<dbReference type="EMBL" id="NHZQ01000447">
    <property type="protein sequence ID" value="PSK34355.1"/>
    <property type="molecule type" value="Genomic_DNA"/>
</dbReference>
<dbReference type="GO" id="GO:0007034">
    <property type="term" value="P:vacuolar transport"/>
    <property type="evidence" value="ECO:0007669"/>
    <property type="project" value="TreeGrafter"/>
</dbReference>
<evidence type="ECO:0000256" key="1">
    <source>
        <dbReference type="SAM" id="MobiDB-lite"/>
    </source>
</evidence>
<keyword evidence="3" id="KW-1185">Reference proteome</keyword>
<dbReference type="Proteomes" id="UP000243723">
    <property type="component" value="Unassembled WGS sequence"/>
</dbReference>
<evidence type="ECO:0000313" key="2">
    <source>
        <dbReference type="EMBL" id="PSK34355.1"/>
    </source>
</evidence>
<evidence type="ECO:0000313" key="3">
    <source>
        <dbReference type="Proteomes" id="UP000243723"/>
    </source>
</evidence>